<accession>A0A3S3M3R5</accession>
<feature type="signal peptide" evidence="1">
    <location>
        <begin position="1"/>
        <end position="22"/>
    </location>
</feature>
<reference evidence="2 3" key="1">
    <citation type="journal article" date="2019" name="Nat. Plants">
        <title>Stout camphor tree genome fills gaps in understanding of flowering plant genome evolution.</title>
        <authorList>
            <person name="Chaw S.M."/>
            <person name="Liu Y.C."/>
            <person name="Wu Y.W."/>
            <person name="Wang H.Y."/>
            <person name="Lin C.I."/>
            <person name="Wu C.S."/>
            <person name="Ke H.M."/>
            <person name="Chang L.Y."/>
            <person name="Hsu C.Y."/>
            <person name="Yang H.T."/>
            <person name="Sudianto E."/>
            <person name="Hsu M.H."/>
            <person name="Wu K.P."/>
            <person name="Wang L.N."/>
            <person name="Leebens-Mack J.H."/>
            <person name="Tsai I.J."/>
        </authorList>
    </citation>
    <scope>NUCLEOTIDE SEQUENCE [LARGE SCALE GENOMIC DNA]</scope>
    <source>
        <strain evidence="3">cv. Chaw 1501</strain>
        <tissue evidence="2">Young leaves</tissue>
    </source>
</reference>
<feature type="chain" id="PRO_5018693358" evidence="1">
    <location>
        <begin position="23"/>
        <end position="102"/>
    </location>
</feature>
<dbReference type="OrthoDB" id="5857966at2759"/>
<keyword evidence="1" id="KW-0732">Signal</keyword>
<dbReference type="EMBL" id="QPKB01000001">
    <property type="protein sequence ID" value="RWR72714.1"/>
    <property type="molecule type" value="Genomic_DNA"/>
</dbReference>
<protein>
    <submittedName>
        <fullName evidence="2">Uncharacterized protein</fullName>
    </submittedName>
</protein>
<organism evidence="2 3">
    <name type="scientific">Cinnamomum micranthum f. kanehirae</name>
    <dbReference type="NCBI Taxonomy" id="337451"/>
    <lineage>
        <taxon>Eukaryota</taxon>
        <taxon>Viridiplantae</taxon>
        <taxon>Streptophyta</taxon>
        <taxon>Embryophyta</taxon>
        <taxon>Tracheophyta</taxon>
        <taxon>Spermatophyta</taxon>
        <taxon>Magnoliopsida</taxon>
        <taxon>Magnoliidae</taxon>
        <taxon>Laurales</taxon>
        <taxon>Lauraceae</taxon>
        <taxon>Cinnamomum</taxon>
    </lineage>
</organism>
<gene>
    <name evidence="2" type="ORF">CKAN_00095300</name>
</gene>
<dbReference type="AlphaFoldDB" id="A0A3S3M3R5"/>
<comment type="caution">
    <text evidence="2">The sequence shown here is derived from an EMBL/GenBank/DDBJ whole genome shotgun (WGS) entry which is preliminary data.</text>
</comment>
<dbReference type="STRING" id="337451.A0A3S3M3R5"/>
<name>A0A3S3M3R5_9MAGN</name>
<evidence type="ECO:0000313" key="2">
    <source>
        <dbReference type="EMBL" id="RWR72714.1"/>
    </source>
</evidence>
<evidence type="ECO:0000313" key="3">
    <source>
        <dbReference type="Proteomes" id="UP000283530"/>
    </source>
</evidence>
<keyword evidence="3" id="KW-1185">Reference proteome</keyword>
<sequence>MLLGSSGFLNVILSAVLPGIYFSNCRKVMNVHSYSRRADMLVINDEEALSDIRRLERMVMVVIWCIQEDPSLRRSMKKATHDRGAVEVAVPPNPFSFISSLG</sequence>
<proteinExistence type="predicted"/>
<dbReference type="Proteomes" id="UP000283530">
    <property type="component" value="Unassembled WGS sequence"/>
</dbReference>
<evidence type="ECO:0000256" key="1">
    <source>
        <dbReference type="SAM" id="SignalP"/>
    </source>
</evidence>